<comment type="subcellular location">
    <subcellularLocation>
        <location evidence="14">Endoplasmic reticulum membrane</location>
        <topology evidence="14">Multi-pass membrane protein</topology>
    </subcellularLocation>
    <subcellularLocation>
        <location evidence="1">Membrane</location>
        <topology evidence="1">Multi-pass membrane protein</topology>
    </subcellularLocation>
</comment>
<evidence type="ECO:0000256" key="5">
    <source>
        <dbReference type="ARBA" id="ARBA00022516"/>
    </source>
</evidence>
<dbReference type="Pfam" id="PF04387">
    <property type="entry name" value="PTPLA"/>
    <property type="match status" value="1"/>
</dbReference>
<dbReference type="PANTHER" id="PTHR11035">
    <property type="entry name" value="VERY-LONG-CHAIN (3R)-3-HYDROXYACYL-COA DEHYDRATASE"/>
    <property type="match status" value="1"/>
</dbReference>
<evidence type="ECO:0000256" key="3">
    <source>
        <dbReference type="ARBA" id="ARBA00007811"/>
    </source>
</evidence>
<keyword evidence="16" id="KW-1185">Reference proteome</keyword>
<comment type="function">
    <text evidence="14">Catalyzes the third of the four reactions of the long-chain fatty acids elongation cycle. This endoplasmic reticulum-bound enzymatic process, allows the addition of two carbons to the chain of long- and very long-chain fatty acids/VLCFAs per cycle. This enzyme catalyzes the dehydration of the 3-hydroxyacyl-CoA intermediate into trans-2,3-enoyl-CoA, within each cycle of fatty acid elongation. Thereby, it participates to the production of VLCFAs of different chain lengths that are involved in multiple biological processes as precursors of membrane lipids and lipid mediators.</text>
</comment>
<evidence type="ECO:0000256" key="4">
    <source>
        <dbReference type="ARBA" id="ARBA00013122"/>
    </source>
</evidence>
<accession>A0A8S1JCB0</accession>
<keyword evidence="8 14" id="KW-1133">Transmembrane helix</keyword>
<evidence type="ECO:0000256" key="8">
    <source>
        <dbReference type="ARBA" id="ARBA00022989"/>
    </source>
</evidence>
<dbReference type="GO" id="GO:0102158">
    <property type="term" value="F:very-long-chain (3R)-3-hydroxyacyl-CoA dehydratase activity"/>
    <property type="evidence" value="ECO:0007669"/>
    <property type="project" value="UniProtKB-EC"/>
</dbReference>
<keyword evidence="11 14" id="KW-0275">Fatty acid biosynthesis</keyword>
<organism evidence="15 16">
    <name type="scientific">Ostreobium quekettii</name>
    <dbReference type="NCBI Taxonomy" id="121088"/>
    <lineage>
        <taxon>Eukaryota</taxon>
        <taxon>Viridiplantae</taxon>
        <taxon>Chlorophyta</taxon>
        <taxon>core chlorophytes</taxon>
        <taxon>Ulvophyceae</taxon>
        <taxon>TCBD clade</taxon>
        <taxon>Bryopsidales</taxon>
        <taxon>Ostreobineae</taxon>
        <taxon>Ostreobiaceae</taxon>
        <taxon>Ostreobium</taxon>
    </lineage>
</organism>
<dbReference type="EC" id="4.2.1.134" evidence="4 14"/>
<dbReference type="PANTHER" id="PTHR11035:SF3">
    <property type="entry name" value="VERY-LONG-CHAIN (3R)-3-HYDROXYACYL-COA DEHYDRATASE"/>
    <property type="match status" value="1"/>
</dbReference>
<feature type="non-terminal residue" evidence="15">
    <location>
        <position position="194"/>
    </location>
</feature>
<evidence type="ECO:0000256" key="9">
    <source>
        <dbReference type="ARBA" id="ARBA00023098"/>
    </source>
</evidence>
<dbReference type="EMBL" id="CAJHUC010001479">
    <property type="protein sequence ID" value="CAD7701272.1"/>
    <property type="molecule type" value="Genomic_DNA"/>
</dbReference>
<dbReference type="AlphaFoldDB" id="A0A8S1JCB0"/>
<comment type="catalytic activity">
    <reaction evidence="13 14">
        <text>a very-long-chain (3R)-3-hydroxyacyl-CoA = a very-long-chain (2E)-enoyl-CoA + H2O</text>
        <dbReference type="Rhea" id="RHEA:45812"/>
        <dbReference type="ChEBI" id="CHEBI:15377"/>
        <dbReference type="ChEBI" id="CHEBI:83728"/>
        <dbReference type="ChEBI" id="CHEBI:85440"/>
        <dbReference type="EC" id="4.2.1.134"/>
    </reaction>
</comment>
<feature type="transmembrane region" description="Helical" evidence="14">
    <location>
        <begin position="144"/>
        <end position="169"/>
    </location>
</feature>
<dbReference type="InterPro" id="IPR007482">
    <property type="entry name" value="Tyr_Pase-like_PTPLA"/>
</dbReference>
<dbReference type="GO" id="GO:0030148">
    <property type="term" value="P:sphingolipid biosynthetic process"/>
    <property type="evidence" value="ECO:0007669"/>
    <property type="project" value="TreeGrafter"/>
</dbReference>
<dbReference type="Proteomes" id="UP000708148">
    <property type="component" value="Unassembled WGS sequence"/>
</dbReference>
<evidence type="ECO:0000256" key="14">
    <source>
        <dbReference type="RuleBase" id="RU363109"/>
    </source>
</evidence>
<evidence type="ECO:0000256" key="11">
    <source>
        <dbReference type="ARBA" id="ARBA00023160"/>
    </source>
</evidence>
<comment type="similarity">
    <text evidence="3 14">Belongs to the very long-chain fatty acids dehydratase HACD family.</text>
</comment>
<evidence type="ECO:0000256" key="1">
    <source>
        <dbReference type="ARBA" id="ARBA00004141"/>
    </source>
</evidence>
<comment type="caution">
    <text evidence="14">Lacks conserved residue(s) required for the propagation of feature annotation.</text>
</comment>
<keyword evidence="12 14" id="KW-0456">Lyase</keyword>
<name>A0A8S1JCB0_9CHLO</name>
<evidence type="ECO:0000256" key="7">
    <source>
        <dbReference type="ARBA" id="ARBA00022832"/>
    </source>
</evidence>
<dbReference type="GO" id="GO:0042761">
    <property type="term" value="P:very long-chain fatty acid biosynthetic process"/>
    <property type="evidence" value="ECO:0007669"/>
    <property type="project" value="TreeGrafter"/>
</dbReference>
<sequence>MGSAYLAAYNGILAAGWSYCLFLVIQTAMVGGSTTEAWEVLQQPLKIFQTAALMEVLHSAFGLVRSPVMVTALQVASRIFVLWGILVPLPEETATQAVHLITVGTISVDLNIFTLVAAWSVSEVIRYGYFAFKELGVEFYLAKWLRYTGFIVLYPVGVSSELAMVFLALPTIKASRMWSIDMPNTYNFAFDYHI</sequence>
<evidence type="ECO:0000256" key="6">
    <source>
        <dbReference type="ARBA" id="ARBA00022692"/>
    </source>
</evidence>
<evidence type="ECO:0000256" key="12">
    <source>
        <dbReference type="ARBA" id="ARBA00023239"/>
    </source>
</evidence>
<keyword evidence="14" id="KW-0256">Endoplasmic reticulum</keyword>
<keyword evidence="5 14" id="KW-0444">Lipid biosynthesis</keyword>
<dbReference type="GO" id="GO:0005789">
    <property type="term" value="C:endoplasmic reticulum membrane"/>
    <property type="evidence" value="ECO:0007669"/>
    <property type="project" value="UniProtKB-SubCell"/>
</dbReference>
<evidence type="ECO:0000256" key="2">
    <source>
        <dbReference type="ARBA" id="ARBA00005194"/>
    </source>
</evidence>
<feature type="transmembrane region" description="Helical" evidence="14">
    <location>
        <begin position="6"/>
        <end position="25"/>
    </location>
</feature>
<evidence type="ECO:0000256" key="10">
    <source>
        <dbReference type="ARBA" id="ARBA00023136"/>
    </source>
</evidence>
<gene>
    <name evidence="15" type="ORF">OSTQU699_LOCUS6631</name>
</gene>
<keyword evidence="10 14" id="KW-0472">Membrane</keyword>
<evidence type="ECO:0000313" key="15">
    <source>
        <dbReference type="EMBL" id="CAD7701272.1"/>
    </source>
</evidence>
<dbReference type="OrthoDB" id="46988at2759"/>
<keyword evidence="6 14" id="KW-0812">Transmembrane</keyword>
<comment type="caution">
    <text evidence="15">The sequence shown here is derived from an EMBL/GenBank/DDBJ whole genome shotgun (WGS) entry which is preliminary data.</text>
</comment>
<keyword evidence="7 14" id="KW-0276">Fatty acid metabolism</keyword>
<feature type="transmembrane region" description="Helical" evidence="14">
    <location>
        <begin position="70"/>
        <end position="89"/>
    </location>
</feature>
<reference evidence="15" key="1">
    <citation type="submission" date="2020-12" db="EMBL/GenBank/DDBJ databases">
        <authorList>
            <person name="Iha C."/>
        </authorList>
    </citation>
    <scope>NUCLEOTIDE SEQUENCE</scope>
</reference>
<keyword evidence="9 14" id="KW-0443">Lipid metabolism</keyword>
<evidence type="ECO:0000256" key="13">
    <source>
        <dbReference type="ARBA" id="ARBA00036671"/>
    </source>
</evidence>
<dbReference type="GO" id="GO:0030497">
    <property type="term" value="P:fatty acid elongation"/>
    <property type="evidence" value="ECO:0007669"/>
    <property type="project" value="TreeGrafter"/>
</dbReference>
<evidence type="ECO:0000313" key="16">
    <source>
        <dbReference type="Proteomes" id="UP000708148"/>
    </source>
</evidence>
<comment type="pathway">
    <text evidence="2 14">Lipid metabolism; fatty acid biosynthesis.</text>
</comment>
<proteinExistence type="inferred from homology"/>
<protein>
    <recommendedName>
        <fullName evidence="4 14">Very-long-chain (3R)-3-hydroxyacyl-CoA dehydratase</fullName>
        <ecNumber evidence="4 14">4.2.1.134</ecNumber>
    </recommendedName>
</protein>